<reference evidence="1" key="1">
    <citation type="journal article" date="2023" name="BMC Genomics">
        <title>Chromosome-level genome assemblies of Cutaneotrichosporon spp. (Trichosporonales, Basidiomycota) reveal imbalanced evolution between nucleotide sequences and chromosome synteny.</title>
        <authorList>
            <person name="Kobayashi Y."/>
            <person name="Kayamori A."/>
            <person name="Aoki K."/>
            <person name="Shiwa Y."/>
            <person name="Matsutani M."/>
            <person name="Fujita N."/>
            <person name="Sugita T."/>
            <person name="Iwasaki W."/>
            <person name="Tanaka N."/>
            <person name="Takashima M."/>
        </authorList>
    </citation>
    <scope>NUCLEOTIDE SEQUENCE</scope>
    <source>
        <strain evidence="1">HIS019</strain>
    </source>
</reference>
<keyword evidence="2" id="KW-1185">Reference proteome</keyword>
<dbReference type="RefSeq" id="XP_060455570.1">
    <property type="nucleotide sequence ID" value="XM_060598815.1"/>
</dbReference>
<proteinExistence type="predicted"/>
<dbReference type="AlphaFoldDB" id="A0AA48L1W0"/>
<sequence>MGLLNISDHLNRTDITPSTGRSSLNTLITDDHQWTDGEIELISSDSVRFRIPFYVLAHSIALRDIRHIDPNEDCSFTLLDPEFELAMVLRLFFKFVTQGELCNTDLDEYNISLTHFARFLVKWDCAVTRSHFLTFIRDEVRMPVKDRRIGPLTCFKVGAILGCPRTCASALDAPIGSAKSPLDPFPTIDYNVLDPSRWDIGHLVDIPVEYHWALQRAFYRYRFQFVSAQNPVVPKTLGEWFIKYQLTAPAAIAMSPNKRL</sequence>
<dbReference type="EMBL" id="AP028214">
    <property type="protein sequence ID" value="BEI90305.1"/>
    <property type="molecule type" value="Genomic_DNA"/>
</dbReference>
<evidence type="ECO:0008006" key="3">
    <source>
        <dbReference type="Google" id="ProtNLM"/>
    </source>
</evidence>
<organism evidence="1 2">
    <name type="scientific">Cutaneotrichosporon cavernicola</name>
    <dbReference type="NCBI Taxonomy" id="279322"/>
    <lineage>
        <taxon>Eukaryota</taxon>
        <taxon>Fungi</taxon>
        <taxon>Dikarya</taxon>
        <taxon>Basidiomycota</taxon>
        <taxon>Agaricomycotina</taxon>
        <taxon>Tremellomycetes</taxon>
        <taxon>Trichosporonales</taxon>
        <taxon>Trichosporonaceae</taxon>
        <taxon>Cutaneotrichosporon</taxon>
    </lineage>
</organism>
<gene>
    <name evidence="1" type="ORF">CcaverHIS019_0303750</name>
</gene>
<accession>A0AA48L1W0</accession>
<dbReference type="GeneID" id="85494175"/>
<dbReference type="Proteomes" id="UP001233271">
    <property type="component" value="Chromosome 3"/>
</dbReference>
<dbReference type="KEGG" id="ccac:CcaHIS019_0303750"/>
<name>A0AA48L1W0_9TREE</name>
<evidence type="ECO:0000313" key="2">
    <source>
        <dbReference type="Proteomes" id="UP001233271"/>
    </source>
</evidence>
<protein>
    <recommendedName>
        <fullName evidence="3">BTB domain-containing protein</fullName>
    </recommendedName>
</protein>
<evidence type="ECO:0000313" key="1">
    <source>
        <dbReference type="EMBL" id="BEI90305.1"/>
    </source>
</evidence>